<dbReference type="InterPro" id="IPR051611">
    <property type="entry name" value="ECF_transporter_component"/>
</dbReference>
<evidence type="ECO:0000256" key="6">
    <source>
        <dbReference type="SAM" id="Phobius"/>
    </source>
</evidence>
<dbReference type="OrthoDB" id="8585740at2"/>
<evidence type="ECO:0000313" key="8">
    <source>
        <dbReference type="Proteomes" id="UP000002892"/>
    </source>
</evidence>
<keyword evidence="2" id="KW-1003">Cell membrane</keyword>
<dbReference type="HOGENOM" id="CLU_056469_1_1_9"/>
<evidence type="ECO:0000256" key="1">
    <source>
        <dbReference type="ARBA" id="ARBA00004651"/>
    </source>
</evidence>
<feature type="transmembrane region" description="Helical" evidence="6">
    <location>
        <begin position="65"/>
        <end position="85"/>
    </location>
</feature>
<evidence type="ECO:0000313" key="7">
    <source>
        <dbReference type="EMBL" id="AFM40538.1"/>
    </source>
</evidence>
<dbReference type="GO" id="GO:0006824">
    <property type="term" value="P:cobalt ion transport"/>
    <property type="evidence" value="ECO:0007669"/>
    <property type="project" value="InterPro"/>
</dbReference>
<dbReference type="GO" id="GO:0043190">
    <property type="term" value="C:ATP-binding cassette (ABC) transporter complex"/>
    <property type="evidence" value="ECO:0007669"/>
    <property type="project" value="InterPro"/>
</dbReference>
<dbReference type="NCBIfam" id="TIGR02454">
    <property type="entry name" value="ECF_T_CbiQ"/>
    <property type="match status" value="1"/>
</dbReference>
<name>I4D414_DESAJ</name>
<dbReference type="InterPro" id="IPR012809">
    <property type="entry name" value="ECF_CbiQ"/>
</dbReference>
<keyword evidence="3 6" id="KW-0812">Transmembrane</keyword>
<dbReference type="RefSeq" id="WP_014826545.1">
    <property type="nucleotide sequence ID" value="NC_018068.1"/>
</dbReference>
<dbReference type="Pfam" id="PF02361">
    <property type="entry name" value="CbiQ"/>
    <property type="match status" value="1"/>
</dbReference>
<dbReference type="PANTHER" id="PTHR34857">
    <property type="entry name" value="SLL0384 PROTEIN"/>
    <property type="match status" value="1"/>
</dbReference>
<evidence type="ECO:0000256" key="3">
    <source>
        <dbReference type="ARBA" id="ARBA00022692"/>
    </source>
</evidence>
<evidence type="ECO:0000256" key="5">
    <source>
        <dbReference type="ARBA" id="ARBA00023136"/>
    </source>
</evidence>
<dbReference type="KEGG" id="dai:Desaci_1527"/>
<feature type="transmembrane region" description="Helical" evidence="6">
    <location>
        <begin position="26"/>
        <end position="53"/>
    </location>
</feature>
<organism evidence="7 8">
    <name type="scientific">Desulfosporosinus acidiphilus (strain DSM 22704 / JCM 16185 / SJ4)</name>
    <dbReference type="NCBI Taxonomy" id="646529"/>
    <lineage>
        <taxon>Bacteria</taxon>
        <taxon>Bacillati</taxon>
        <taxon>Bacillota</taxon>
        <taxon>Clostridia</taxon>
        <taxon>Eubacteriales</taxon>
        <taxon>Desulfitobacteriaceae</taxon>
        <taxon>Desulfosporosinus</taxon>
    </lineage>
</organism>
<feature type="transmembrane region" description="Helical" evidence="6">
    <location>
        <begin position="111"/>
        <end position="131"/>
    </location>
</feature>
<protein>
    <submittedName>
        <fullName evidence="7">Cobalt ABC transporter, permease protein CbiQ</fullName>
    </submittedName>
</protein>
<evidence type="ECO:0000256" key="2">
    <source>
        <dbReference type="ARBA" id="ARBA00022475"/>
    </source>
</evidence>
<dbReference type="InterPro" id="IPR003339">
    <property type="entry name" value="ABC/ECF_trnsptr_transmembrane"/>
</dbReference>
<proteinExistence type="predicted"/>
<dbReference type="AlphaFoldDB" id="I4D414"/>
<reference evidence="7 8" key="1">
    <citation type="journal article" date="2012" name="J. Bacteriol.">
        <title>Complete genome sequences of Desulfosporosinus orientis DSM765T, Desulfosporosinus youngiae DSM17734T, Desulfosporosinus meridiei DSM13257T, and Desulfosporosinus acidiphilus DSM22704T.</title>
        <authorList>
            <person name="Pester M."/>
            <person name="Brambilla E."/>
            <person name="Alazard D."/>
            <person name="Rattei T."/>
            <person name="Weinmaier T."/>
            <person name="Han J."/>
            <person name="Lucas S."/>
            <person name="Lapidus A."/>
            <person name="Cheng J.F."/>
            <person name="Goodwin L."/>
            <person name="Pitluck S."/>
            <person name="Peters L."/>
            <person name="Ovchinnikova G."/>
            <person name="Teshima H."/>
            <person name="Detter J.C."/>
            <person name="Han C.S."/>
            <person name="Tapia R."/>
            <person name="Land M.L."/>
            <person name="Hauser L."/>
            <person name="Kyrpides N.C."/>
            <person name="Ivanova N.N."/>
            <person name="Pagani I."/>
            <person name="Huntmann M."/>
            <person name="Wei C.L."/>
            <person name="Davenport K.W."/>
            <person name="Daligault H."/>
            <person name="Chain P.S."/>
            <person name="Chen A."/>
            <person name="Mavromatis K."/>
            <person name="Markowitz V."/>
            <person name="Szeto E."/>
            <person name="Mikhailova N."/>
            <person name="Pati A."/>
            <person name="Wagner M."/>
            <person name="Woyke T."/>
            <person name="Ollivier B."/>
            <person name="Klenk H.P."/>
            <person name="Spring S."/>
            <person name="Loy A."/>
        </authorList>
    </citation>
    <scope>NUCLEOTIDE SEQUENCE [LARGE SCALE GENOMIC DNA]</scope>
    <source>
        <strain evidence="8">DSM 22704 / JCM 16185 / SJ4</strain>
    </source>
</reference>
<dbReference type="Proteomes" id="UP000002892">
    <property type="component" value="Chromosome"/>
</dbReference>
<dbReference type="CDD" id="cd16914">
    <property type="entry name" value="EcfT"/>
    <property type="match status" value="1"/>
</dbReference>
<evidence type="ECO:0000256" key="4">
    <source>
        <dbReference type="ARBA" id="ARBA00022989"/>
    </source>
</evidence>
<dbReference type="PANTHER" id="PTHR34857:SF2">
    <property type="entry name" value="SLL0384 PROTEIN"/>
    <property type="match status" value="1"/>
</dbReference>
<dbReference type="EMBL" id="CP003639">
    <property type="protein sequence ID" value="AFM40538.1"/>
    <property type="molecule type" value="Genomic_DNA"/>
</dbReference>
<gene>
    <name evidence="7" type="ordered locus">Desaci_1527</name>
</gene>
<dbReference type="eggNOG" id="COG0619">
    <property type="taxonomic scope" value="Bacteria"/>
</dbReference>
<keyword evidence="8" id="KW-1185">Reference proteome</keyword>
<sequence length="259" mass="28970">MELAVIDKIAAADSPMHRWDGRVKTILFLSAVIVSTTLNHWYLLAGLWLIALASFRTLNLPWRHLFIRLSIPFGIAWLVFLSLMFTNGRHDLFAVTLGPIRLTAYQEGLELGFLVVLRIMAAVTIGSILSFSTPMIEILETLRLCKVPNVMIDLAAMMYRYVFILTETSHNMRRAQLSRMGDSSSWLHQARDIGKVAGYILTNSLDRSIRIYKAMLSRGYNEDSTSASFFTTPISAADRQTGVLGGSLLAALVVFNIII</sequence>
<accession>I4D414</accession>
<keyword evidence="4 6" id="KW-1133">Transmembrane helix</keyword>
<keyword evidence="5 6" id="KW-0472">Membrane</keyword>
<comment type="subcellular location">
    <subcellularLocation>
        <location evidence="1">Cell membrane</location>
        <topology evidence="1">Multi-pass membrane protein</topology>
    </subcellularLocation>
</comment>
<dbReference type="STRING" id="646529.Desaci_1527"/>